<feature type="transmembrane region" description="Helical" evidence="1">
    <location>
        <begin position="103"/>
        <end position="125"/>
    </location>
</feature>
<feature type="transmembrane region" description="Helical" evidence="1">
    <location>
        <begin position="137"/>
        <end position="155"/>
    </location>
</feature>
<feature type="transmembrane region" description="Helical" evidence="1">
    <location>
        <begin position="223"/>
        <end position="244"/>
    </location>
</feature>
<gene>
    <name evidence="2" type="ORF">FRY98_10805</name>
</gene>
<evidence type="ECO:0000256" key="1">
    <source>
        <dbReference type="SAM" id="Phobius"/>
    </source>
</evidence>
<keyword evidence="1" id="KW-1133">Transmembrane helix</keyword>
<feature type="transmembrane region" description="Helical" evidence="1">
    <location>
        <begin position="167"/>
        <end position="190"/>
    </location>
</feature>
<dbReference type="Pfam" id="PF12730">
    <property type="entry name" value="ABC2_membrane_4"/>
    <property type="match status" value="1"/>
</dbReference>
<accession>A0A5D0CTF2</accession>
<dbReference type="AlphaFoldDB" id="A0A5D0CTF2"/>
<evidence type="ECO:0000313" key="2">
    <source>
        <dbReference type="EMBL" id="TYA13153.1"/>
    </source>
</evidence>
<keyword evidence="3" id="KW-1185">Reference proteome</keyword>
<name>A0A5D0CTF2_9BACL</name>
<protein>
    <submittedName>
        <fullName evidence="2">ABC transporter permease</fullName>
    </submittedName>
</protein>
<proteinExistence type="predicted"/>
<dbReference type="PANTHER" id="PTHR37305:SF1">
    <property type="entry name" value="MEMBRANE PROTEIN"/>
    <property type="match status" value="1"/>
</dbReference>
<feature type="transmembrane region" description="Helical" evidence="1">
    <location>
        <begin position="16"/>
        <end position="39"/>
    </location>
</feature>
<sequence>MNLLGLEYFKIRRKKIGIMILLFLAVELLWTFMSVSRSIARNPDHAVWESVLFTIASMNGLFMPILSAIVVSRVCDMEHKGNTWKMLAATNVSRSRLYAAKYICANSLLFFGLLGQALLMTVFGLVMNMSDAPPVGMLARFLAGATLTTFAVTALQQWISLAVKNQTFALSLGMLGGLIGMTSGLFPAAVRHVLLWSYYLDLSPVTYRYADASGVYVSQPLDYGWSAAAFIIALLFYTAGNLHVTRQEI</sequence>
<comment type="caution">
    <text evidence="2">The sequence shown here is derived from an EMBL/GenBank/DDBJ whole genome shotgun (WGS) entry which is preliminary data.</text>
</comment>
<keyword evidence="1" id="KW-0812">Transmembrane</keyword>
<dbReference type="EMBL" id="VSDO01000002">
    <property type="protein sequence ID" value="TYA13153.1"/>
    <property type="molecule type" value="Genomic_DNA"/>
</dbReference>
<feature type="transmembrane region" description="Helical" evidence="1">
    <location>
        <begin position="51"/>
        <end position="71"/>
    </location>
</feature>
<dbReference type="Proteomes" id="UP000325218">
    <property type="component" value="Unassembled WGS sequence"/>
</dbReference>
<organism evidence="2 3">
    <name type="scientific">Paenibacillus faecis</name>
    <dbReference type="NCBI Taxonomy" id="862114"/>
    <lineage>
        <taxon>Bacteria</taxon>
        <taxon>Bacillati</taxon>
        <taxon>Bacillota</taxon>
        <taxon>Bacilli</taxon>
        <taxon>Bacillales</taxon>
        <taxon>Paenibacillaceae</taxon>
        <taxon>Paenibacillus</taxon>
    </lineage>
</organism>
<keyword evidence="1" id="KW-0472">Membrane</keyword>
<dbReference type="PANTHER" id="PTHR37305">
    <property type="entry name" value="INTEGRAL MEMBRANE PROTEIN-RELATED"/>
    <property type="match status" value="1"/>
</dbReference>
<dbReference type="OrthoDB" id="3190532at2"/>
<dbReference type="CDD" id="cd21809">
    <property type="entry name" value="ABC-2_lan_permease-like"/>
    <property type="match status" value="1"/>
</dbReference>
<dbReference type="RefSeq" id="WP_148451750.1">
    <property type="nucleotide sequence ID" value="NZ_VSDO01000002.1"/>
</dbReference>
<reference evidence="2 3" key="1">
    <citation type="submission" date="2019-08" db="EMBL/GenBank/DDBJ databases">
        <title>Genome sequencing of Paenibacillus faecis DSM 23593(T).</title>
        <authorList>
            <person name="Kook J.-K."/>
            <person name="Park S.-N."/>
            <person name="Lim Y.K."/>
        </authorList>
    </citation>
    <scope>NUCLEOTIDE SEQUENCE [LARGE SCALE GENOMIC DNA]</scope>
    <source>
        <strain evidence="2 3">DSM 23593</strain>
    </source>
</reference>
<evidence type="ECO:0000313" key="3">
    <source>
        <dbReference type="Proteomes" id="UP000325218"/>
    </source>
</evidence>